<proteinExistence type="predicted"/>
<comment type="caution">
    <text evidence="1">The sequence shown here is derived from an EMBL/GenBank/DDBJ whole genome shotgun (WGS) entry which is preliminary data.</text>
</comment>
<evidence type="ECO:0000313" key="1">
    <source>
        <dbReference type="EMBL" id="KKK89236.1"/>
    </source>
</evidence>
<dbReference type="EMBL" id="LAZR01049617">
    <property type="protein sequence ID" value="KKK89236.1"/>
    <property type="molecule type" value="Genomic_DNA"/>
</dbReference>
<accession>A0A0F9BXQ5</accession>
<name>A0A0F9BXQ5_9ZZZZ</name>
<reference evidence="1" key="1">
    <citation type="journal article" date="2015" name="Nature">
        <title>Complex archaea that bridge the gap between prokaryotes and eukaryotes.</title>
        <authorList>
            <person name="Spang A."/>
            <person name="Saw J.H."/>
            <person name="Jorgensen S.L."/>
            <person name="Zaremba-Niedzwiedzka K."/>
            <person name="Martijn J."/>
            <person name="Lind A.E."/>
            <person name="van Eijk R."/>
            <person name="Schleper C."/>
            <person name="Guy L."/>
            <person name="Ettema T.J."/>
        </authorList>
    </citation>
    <scope>NUCLEOTIDE SEQUENCE</scope>
</reference>
<evidence type="ECO:0008006" key="2">
    <source>
        <dbReference type="Google" id="ProtNLM"/>
    </source>
</evidence>
<dbReference type="AlphaFoldDB" id="A0A0F9BXQ5"/>
<gene>
    <name evidence="1" type="ORF">LCGC14_2735150</name>
</gene>
<feature type="non-terminal residue" evidence="1">
    <location>
        <position position="1"/>
    </location>
</feature>
<protein>
    <recommendedName>
        <fullName evidence="2">Flp family type IVb pilin</fullName>
    </recommendedName>
</protein>
<organism evidence="1">
    <name type="scientific">marine sediment metagenome</name>
    <dbReference type="NCBI Taxonomy" id="412755"/>
    <lineage>
        <taxon>unclassified sequences</taxon>
        <taxon>metagenomes</taxon>
        <taxon>ecological metagenomes</taxon>
    </lineage>
</organism>
<sequence length="54" mass="5598">YLTKIKKFLEEEEGLTTVEYAVAGALVSVAVVTAFTELGDAIILAIDALAAAIA</sequence>